<dbReference type="AlphaFoldDB" id="A0A139WQA6"/>
<accession>A0A139WQA6</accession>
<organism evidence="1 2">
    <name type="scientific">Scytonema hofmannii PCC 7110</name>
    <dbReference type="NCBI Taxonomy" id="128403"/>
    <lineage>
        <taxon>Bacteria</taxon>
        <taxon>Bacillati</taxon>
        <taxon>Cyanobacteriota</taxon>
        <taxon>Cyanophyceae</taxon>
        <taxon>Nostocales</taxon>
        <taxon>Scytonemataceae</taxon>
        <taxon>Scytonema</taxon>
    </lineage>
</organism>
<name>A0A139WQA6_9CYAN</name>
<keyword evidence="2" id="KW-1185">Reference proteome</keyword>
<dbReference type="OrthoDB" id="458978at2"/>
<dbReference type="RefSeq" id="WP_017740865.1">
    <property type="nucleotide sequence ID" value="NZ_KQ976356.1"/>
</dbReference>
<sequence length="380" mass="43470">MRVEGIYEPEIIEDFQLAGFSAETVAAGETAKVVQKIFITSLEKDFHLIATNLLSLIVLIDPGASLNSLLVIIKPDNKGYVYYKFPFGVQAIVKRDLEAYRAVFRKDIVDITSVFFKDMVIDLNPEDGDRVIWLFRQNWNFGLFFDLSGKLKSNSVLEEMGVYYRRLAYLSEYLFLEKSSNFTQMIQDGWFPFVALIGEGIDDILTYYEEGEKHPSIMEKLISSFNEPRLTDITSRWWANSLFNAKKKILQAGVNSYLTNTQEGYINAVKNLSTELEGIIRVSYHKDYGKNPGSIRELKEYITNKGRNKFSSIGSLCFPDNFLDYLSGYIFRQFDVQAGQIPESRHSVAHGVAQDDVYNQEFALKLILTLDNIYFFLGSG</sequence>
<proteinExistence type="predicted"/>
<evidence type="ECO:0000313" key="2">
    <source>
        <dbReference type="Proteomes" id="UP000076925"/>
    </source>
</evidence>
<dbReference type="Proteomes" id="UP000076925">
    <property type="component" value="Unassembled WGS sequence"/>
</dbReference>
<protein>
    <submittedName>
        <fullName evidence="1">Uncharacterized protein</fullName>
    </submittedName>
</protein>
<reference evidence="1 2" key="1">
    <citation type="journal article" date="2013" name="Genome Biol. Evol.">
        <title>Genomes of Stigonematalean cyanobacteria (subsection V) and the evolution of oxygenic photosynthesis from prokaryotes to plastids.</title>
        <authorList>
            <person name="Dagan T."/>
            <person name="Roettger M."/>
            <person name="Stucken K."/>
            <person name="Landan G."/>
            <person name="Koch R."/>
            <person name="Major P."/>
            <person name="Gould S.B."/>
            <person name="Goremykin V.V."/>
            <person name="Rippka R."/>
            <person name="Tandeau de Marsac N."/>
            <person name="Gugger M."/>
            <person name="Lockhart P.J."/>
            <person name="Allen J.F."/>
            <person name="Brune I."/>
            <person name="Maus I."/>
            <person name="Puhler A."/>
            <person name="Martin W.F."/>
        </authorList>
    </citation>
    <scope>NUCLEOTIDE SEQUENCE [LARGE SCALE GENOMIC DNA]</scope>
    <source>
        <strain evidence="1 2">PCC 7110</strain>
    </source>
</reference>
<evidence type="ECO:0000313" key="1">
    <source>
        <dbReference type="EMBL" id="KYC34605.1"/>
    </source>
</evidence>
<gene>
    <name evidence="1" type="ORF">WA1_51400</name>
</gene>
<comment type="caution">
    <text evidence="1">The sequence shown here is derived from an EMBL/GenBank/DDBJ whole genome shotgun (WGS) entry which is preliminary data.</text>
</comment>
<dbReference type="EMBL" id="ANNX02000078">
    <property type="protein sequence ID" value="KYC34605.1"/>
    <property type="molecule type" value="Genomic_DNA"/>
</dbReference>